<dbReference type="InParanoid" id="Q22XW2"/>
<name>Q22XW2_TETTS</name>
<feature type="region of interest" description="Disordered" evidence="1">
    <location>
        <begin position="288"/>
        <end position="380"/>
    </location>
</feature>
<accession>Q22XW2</accession>
<dbReference type="GeneID" id="7845193"/>
<feature type="compositionally biased region" description="Low complexity" evidence="1">
    <location>
        <begin position="329"/>
        <end position="340"/>
    </location>
</feature>
<dbReference type="HOGENOM" id="CLU_629308_0_0_1"/>
<dbReference type="RefSeq" id="XP_001010507.2">
    <property type="nucleotide sequence ID" value="XM_001010507.3"/>
</dbReference>
<feature type="compositionally biased region" description="Basic and acidic residues" evidence="1">
    <location>
        <begin position="307"/>
        <end position="326"/>
    </location>
</feature>
<gene>
    <name evidence="2" type="ORF">TTHERM_00357090</name>
</gene>
<dbReference type="AlphaFoldDB" id="Q22XW2"/>
<dbReference type="PANTHER" id="PTHR14659:SF1">
    <property type="entry name" value="ALPHA- AND GAMMA-ADAPTIN-BINDING PROTEIN P34"/>
    <property type="match status" value="1"/>
</dbReference>
<feature type="compositionally biased region" description="Basic and acidic residues" evidence="1">
    <location>
        <begin position="344"/>
        <end position="364"/>
    </location>
</feature>
<protein>
    <submittedName>
        <fullName evidence="2">Alpha/gamma adaptin-binding protein p34</fullName>
    </submittedName>
</protein>
<dbReference type="EMBL" id="GG662749">
    <property type="protein sequence ID" value="EAR90262.2"/>
    <property type="molecule type" value="Genomic_DNA"/>
</dbReference>
<organism evidence="2 3">
    <name type="scientific">Tetrahymena thermophila (strain SB210)</name>
    <dbReference type="NCBI Taxonomy" id="312017"/>
    <lineage>
        <taxon>Eukaryota</taxon>
        <taxon>Sar</taxon>
        <taxon>Alveolata</taxon>
        <taxon>Ciliophora</taxon>
        <taxon>Intramacronucleata</taxon>
        <taxon>Oligohymenophorea</taxon>
        <taxon>Hymenostomatida</taxon>
        <taxon>Tetrahymenina</taxon>
        <taxon>Tetrahymenidae</taxon>
        <taxon>Tetrahymena</taxon>
    </lineage>
</organism>
<dbReference type="OMA" id="HEPNEEY"/>
<dbReference type="PANTHER" id="PTHR14659">
    <property type="entry name" value="ALPHA- AND GAMMA-ADAPTIN-BINDING PROTEIN P34"/>
    <property type="match status" value="1"/>
</dbReference>
<evidence type="ECO:0000256" key="1">
    <source>
        <dbReference type="SAM" id="MobiDB-lite"/>
    </source>
</evidence>
<dbReference type="Proteomes" id="UP000009168">
    <property type="component" value="Unassembled WGS sequence"/>
</dbReference>
<dbReference type="InterPro" id="IPR019341">
    <property type="entry name" value="Alpha/Gamma-adaptin-bd_p34"/>
</dbReference>
<sequence>MQVLSQLQQSNTLILVNDYVDALRLIKCIIPYYEGKNIELKEEIKTKLQSDWTPEEKCLIKLENKMELHTKYYLAKTNIYILKYDIAIQDGEDEIIKDIQKKKLKFDSIFFYVTALASKQIYGHDKFCQIADKFNLTFQPQIQTLVYQKPDELEIDIDYIIKQEEGLESFTESVYEDFKKLSEQDQIVKPRAKSMLEETDGIARIIDILESNVWTDSEMFKVEKKQNLEQQHTKLNIHIPTYEKNKDIREKYEKYGNNNDDEEEEEINLEKQNNILKVNKNEEIEKQELKDKKQEVKEVNSNQEQKQQMEIDNKKQEEQQLSKENEQLNNNDTNKNINSNQIPEQKEDNKTKEQEENKSKDSKNKQNKQNIKYDNDDDEEIQENTLNDFVKILSQMKGLKDNSQQLPDEKRKENAEKFILNLMQTLGLDEESDDDN</sequence>
<feature type="compositionally biased region" description="Basic and acidic residues" evidence="1">
    <location>
        <begin position="288"/>
        <end position="298"/>
    </location>
</feature>
<dbReference type="STRING" id="312017.Q22XW2"/>
<evidence type="ECO:0000313" key="3">
    <source>
        <dbReference type="Proteomes" id="UP000009168"/>
    </source>
</evidence>
<dbReference type="eggNOG" id="ENOG502R2VR">
    <property type="taxonomic scope" value="Eukaryota"/>
</dbReference>
<reference evidence="3" key="1">
    <citation type="journal article" date="2006" name="PLoS Biol.">
        <title>Macronuclear genome sequence of the ciliate Tetrahymena thermophila, a model eukaryote.</title>
        <authorList>
            <person name="Eisen J.A."/>
            <person name="Coyne R.S."/>
            <person name="Wu M."/>
            <person name="Wu D."/>
            <person name="Thiagarajan M."/>
            <person name="Wortman J.R."/>
            <person name="Badger J.H."/>
            <person name="Ren Q."/>
            <person name="Amedeo P."/>
            <person name="Jones K.M."/>
            <person name="Tallon L.J."/>
            <person name="Delcher A.L."/>
            <person name="Salzberg S.L."/>
            <person name="Silva J.C."/>
            <person name="Haas B.J."/>
            <person name="Majoros W.H."/>
            <person name="Farzad M."/>
            <person name="Carlton J.M."/>
            <person name="Smith R.K. Jr."/>
            <person name="Garg J."/>
            <person name="Pearlman R.E."/>
            <person name="Karrer K.M."/>
            <person name="Sun L."/>
            <person name="Manning G."/>
            <person name="Elde N.C."/>
            <person name="Turkewitz A.P."/>
            <person name="Asai D.J."/>
            <person name="Wilkes D.E."/>
            <person name="Wang Y."/>
            <person name="Cai H."/>
            <person name="Collins K."/>
            <person name="Stewart B.A."/>
            <person name="Lee S.R."/>
            <person name="Wilamowska K."/>
            <person name="Weinberg Z."/>
            <person name="Ruzzo W.L."/>
            <person name="Wloga D."/>
            <person name="Gaertig J."/>
            <person name="Frankel J."/>
            <person name="Tsao C.-C."/>
            <person name="Gorovsky M.A."/>
            <person name="Keeling P.J."/>
            <person name="Waller R.F."/>
            <person name="Patron N.J."/>
            <person name="Cherry J.M."/>
            <person name="Stover N.A."/>
            <person name="Krieger C.J."/>
            <person name="del Toro C."/>
            <person name="Ryder H.F."/>
            <person name="Williamson S.C."/>
            <person name="Barbeau R.A."/>
            <person name="Hamilton E.P."/>
            <person name="Orias E."/>
        </authorList>
    </citation>
    <scope>NUCLEOTIDE SEQUENCE [LARGE SCALE GENOMIC DNA]</scope>
    <source>
        <strain evidence="3">SB210</strain>
    </source>
</reference>
<keyword evidence="3" id="KW-1185">Reference proteome</keyword>
<proteinExistence type="predicted"/>
<evidence type="ECO:0000313" key="2">
    <source>
        <dbReference type="EMBL" id="EAR90262.2"/>
    </source>
</evidence>
<dbReference type="KEGG" id="tet:TTHERM_00357090"/>